<reference evidence="1" key="2">
    <citation type="submission" date="2020-09" db="EMBL/GenBank/DDBJ databases">
        <authorList>
            <person name="Sun Q."/>
            <person name="Zhou Y."/>
        </authorList>
    </citation>
    <scope>NUCLEOTIDE SEQUENCE</scope>
    <source>
        <strain evidence="1">CGMCC 1.15178</strain>
    </source>
</reference>
<protein>
    <recommendedName>
        <fullName evidence="3">Phytanoyl-CoA dioxygenase family protein</fullName>
    </recommendedName>
</protein>
<dbReference type="PANTHER" id="PTHR20883">
    <property type="entry name" value="PHYTANOYL-COA DIOXYGENASE DOMAIN CONTAINING 1"/>
    <property type="match status" value="1"/>
</dbReference>
<dbReference type="GO" id="GO:0005506">
    <property type="term" value="F:iron ion binding"/>
    <property type="evidence" value="ECO:0007669"/>
    <property type="project" value="UniProtKB-ARBA"/>
</dbReference>
<dbReference type="AlphaFoldDB" id="A0A917E2J9"/>
<dbReference type="InterPro" id="IPR008775">
    <property type="entry name" value="Phytyl_CoA_dOase-like"/>
</dbReference>
<evidence type="ECO:0008006" key="3">
    <source>
        <dbReference type="Google" id="ProtNLM"/>
    </source>
</evidence>
<dbReference type="RefSeq" id="WP_188999207.1">
    <property type="nucleotide sequence ID" value="NZ_BMHP01000009.1"/>
</dbReference>
<dbReference type="GO" id="GO:0016706">
    <property type="term" value="F:2-oxoglutarate-dependent dioxygenase activity"/>
    <property type="evidence" value="ECO:0007669"/>
    <property type="project" value="UniProtKB-ARBA"/>
</dbReference>
<gene>
    <name evidence="1" type="ORF">GCM10010911_64860</name>
</gene>
<keyword evidence="2" id="KW-1185">Reference proteome</keyword>
<name>A0A917E2J9_9BACL</name>
<proteinExistence type="predicted"/>
<dbReference type="Proteomes" id="UP000612456">
    <property type="component" value="Unassembled WGS sequence"/>
</dbReference>
<reference evidence="1" key="1">
    <citation type="journal article" date="2014" name="Int. J. Syst. Evol. Microbiol.">
        <title>Complete genome sequence of Corynebacterium casei LMG S-19264T (=DSM 44701T), isolated from a smear-ripened cheese.</title>
        <authorList>
            <consortium name="US DOE Joint Genome Institute (JGI-PGF)"/>
            <person name="Walter F."/>
            <person name="Albersmeier A."/>
            <person name="Kalinowski J."/>
            <person name="Ruckert C."/>
        </authorList>
    </citation>
    <scope>NUCLEOTIDE SEQUENCE</scope>
    <source>
        <strain evidence="1">CGMCC 1.15178</strain>
    </source>
</reference>
<dbReference type="Gene3D" id="2.60.120.620">
    <property type="entry name" value="q2cbj1_9rhob like domain"/>
    <property type="match status" value="1"/>
</dbReference>
<organism evidence="1 2">
    <name type="scientific">Paenibacillus nasutitermitis</name>
    <dbReference type="NCBI Taxonomy" id="1652958"/>
    <lineage>
        <taxon>Bacteria</taxon>
        <taxon>Bacillati</taxon>
        <taxon>Bacillota</taxon>
        <taxon>Bacilli</taxon>
        <taxon>Bacillales</taxon>
        <taxon>Paenibacillaceae</taxon>
        <taxon>Paenibacillus</taxon>
    </lineage>
</organism>
<dbReference type="Pfam" id="PF05721">
    <property type="entry name" value="PhyH"/>
    <property type="match status" value="1"/>
</dbReference>
<comment type="caution">
    <text evidence="1">The sequence shown here is derived from an EMBL/GenBank/DDBJ whole genome shotgun (WGS) entry which is preliminary data.</text>
</comment>
<evidence type="ECO:0000313" key="1">
    <source>
        <dbReference type="EMBL" id="GGD97151.1"/>
    </source>
</evidence>
<dbReference type="SUPFAM" id="SSF51197">
    <property type="entry name" value="Clavaminate synthase-like"/>
    <property type="match status" value="1"/>
</dbReference>
<dbReference type="PANTHER" id="PTHR20883:SF48">
    <property type="entry name" value="ECTOINE DIOXYGENASE"/>
    <property type="match status" value="1"/>
</dbReference>
<dbReference type="EMBL" id="BMHP01000009">
    <property type="protein sequence ID" value="GGD97151.1"/>
    <property type="molecule type" value="Genomic_DNA"/>
</dbReference>
<accession>A0A917E2J9</accession>
<evidence type="ECO:0000313" key="2">
    <source>
        <dbReference type="Proteomes" id="UP000612456"/>
    </source>
</evidence>
<sequence>MGKYDGYLEAFYRDGFVKIPQVLSPEEVHTLRAAVEGAFEEPDDGYGGIVRVKMFERGNMFLDLMDKDGVIEFAEAVLGANCHVVAVNAVRNPKGAGIDTWHVDEDLFFPIPEGSELDPAIRMPVFKFTCNYYLVDVDETKGPTQVVPGSHRSGQHPQLVDGVPDYKGQGPVSCTGKAGDLIIFSGQTWHRGARNEHEQPRVVQQITYGRRWVSQRFYPFLNYKLPDQVYEAANPRQRRLLGEHPRGPYG</sequence>